<gene>
    <name evidence="1" type="ORF">D7Z54_11725</name>
</gene>
<protein>
    <submittedName>
        <fullName evidence="1">Uncharacterized protein</fullName>
    </submittedName>
</protein>
<reference evidence="1 2" key="1">
    <citation type="submission" date="2018-10" db="EMBL/GenBank/DDBJ databases">
        <title>Draft genome sequence of Bacillus salarius IM0101, isolated from a hypersaline soil in Inner Mongolia, China.</title>
        <authorList>
            <person name="Yamprayoonswat W."/>
            <person name="Boonvisut S."/>
            <person name="Jumpathong W."/>
            <person name="Sittihan S."/>
            <person name="Ruangsuj P."/>
            <person name="Wanthongcharoen S."/>
            <person name="Thongpramul N."/>
            <person name="Pimmason S."/>
            <person name="Yu B."/>
            <person name="Yasawong M."/>
        </authorList>
    </citation>
    <scope>NUCLEOTIDE SEQUENCE [LARGE SCALE GENOMIC DNA]</scope>
    <source>
        <strain evidence="1 2">IM0101</strain>
    </source>
</reference>
<proteinExistence type="predicted"/>
<accession>A0A3R9QTT5</accession>
<sequence>MKYFLEFDFSSKNVMLSLLKKYLINLILLTEGGEFKPVCASSLVQLVVFTKPEMYTAALGGPLHYY</sequence>
<dbReference type="AlphaFoldDB" id="A0A3R9QTT5"/>
<organism evidence="1 2">
    <name type="scientific">Salibacterium salarium</name>
    <dbReference type="NCBI Taxonomy" id="284579"/>
    <lineage>
        <taxon>Bacteria</taxon>
        <taxon>Bacillati</taxon>
        <taxon>Bacillota</taxon>
        <taxon>Bacilli</taxon>
        <taxon>Bacillales</taxon>
        <taxon>Bacillaceae</taxon>
    </lineage>
</organism>
<keyword evidence="2" id="KW-1185">Reference proteome</keyword>
<comment type="caution">
    <text evidence="1">The sequence shown here is derived from an EMBL/GenBank/DDBJ whole genome shotgun (WGS) entry which is preliminary data.</text>
</comment>
<dbReference type="EMBL" id="RBVX01000009">
    <property type="protein sequence ID" value="RSL33286.1"/>
    <property type="molecule type" value="Genomic_DNA"/>
</dbReference>
<name>A0A3R9QTT5_9BACI</name>
<evidence type="ECO:0000313" key="1">
    <source>
        <dbReference type="EMBL" id="RSL33286.1"/>
    </source>
</evidence>
<evidence type="ECO:0000313" key="2">
    <source>
        <dbReference type="Proteomes" id="UP000275076"/>
    </source>
</evidence>
<dbReference type="Proteomes" id="UP000275076">
    <property type="component" value="Unassembled WGS sequence"/>
</dbReference>